<dbReference type="PROSITE" id="PS51257">
    <property type="entry name" value="PROKAR_LIPOPROTEIN"/>
    <property type="match status" value="1"/>
</dbReference>
<keyword evidence="6" id="KW-0888">Threonine protease</keyword>
<evidence type="ECO:0000256" key="1">
    <source>
        <dbReference type="ARBA" id="ARBA00001198"/>
    </source>
</evidence>
<dbReference type="GO" id="GO:0005737">
    <property type="term" value="C:cytoplasm"/>
    <property type="evidence" value="ECO:0007669"/>
    <property type="project" value="TreeGrafter"/>
</dbReference>
<feature type="region of interest" description="Disordered" evidence="10">
    <location>
        <begin position="214"/>
        <end position="233"/>
    </location>
</feature>
<protein>
    <recommendedName>
        <fullName evidence="3">proteasome endopeptidase complex</fullName>
        <ecNumber evidence="3">3.4.25.1</ecNumber>
    </recommendedName>
</protein>
<evidence type="ECO:0000313" key="11">
    <source>
        <dbReference type="EMBL" id="KAG2498798.1"/>
    </source>
</evidence>
<feature type="active site" description="Nucleophile" evidence="9">
    <location>
        <position position="16"/>
    </location>
</feature>
<dbReference type="AlphaFoldDB" id="A0A835Y9Z6"/>
<name>A0A835Y9Z6_9CHLO</name>
<accession>A0A835Y9Z6</accession>
<dbReference type="Pfam" id="PF00227">
    <property type="entry name" value="Proteasome"/>
    <property type="match status" value="1"/>
</dbReference>
<keyword evidence="4" id="KW-0963">Cytoplasm</keyword>
<comment type="catalytic activity">
    <reaction evidence="1">
        <text>Cleavage of peptide bonds with very broad specificity.</text>
        <dbReference type="EC" id="3.4.25.1"/>
    </reaction>
</comment>
<dbReference type="GO" id="GO:0004298">
    <property type="term" value="F:threonine-type endopeptidase activity"/>
    <property type="evidence" value="ECO:0007669"/>
    <property type="project" value="UniProtKB-KW"/>
</dbReference>
<dbReference type="InterPro" id="IPR029055">
    <property type="entry name" value="Ntn_hydrolases_N"/>
</dbReference>
<dbReference type="EMBL" id="JAEHOE010000008">
    <property type="protein sequence ID" value="KAG2498798.1"/>
    <property type="molecule type" value="Genomic_DNA"/>
</dbReference>
<dbReference type="GO" id="GO:0019774">
    <property type="term" value="C:proteasome core complex, beta-subunit complex"/>
    <property type="evidence" value="ECO:0007669"/>
    <property type="project" value="UniProtKB-ARBA"/>
</dbReference>
<evidence type="ECO:0000256" key="5">
    <source>
        <dbReference type="ARBA" id="ARBA00022670"/>
    </source>
</evidence>
<keyword evidence="12" id="KW-1185">Reference proteome</keyword>
<dbReference type="SUPFAM" id="SSF56235">
    <property type="entry name" value="N-terminal nucleophile aminohydrolases (Ntn hydrolases)"/>
    <property type="match status" value="1"/>
</dbReference>
<dbReference type="PANTHER" id="PTHR32194">
    <property type="entry name" value="METALLOPROTEASE TLDD"/>
    <property type="match status" value="1"/>
</dbReference>
<dbReference type="PROSITE" id="PS51476">
    <property type="entry name" value="PROTEASOME_BETA_2"/>
    <property type="match status" value="1"/>
</dbReference>
<dbReference type="Proteomes" id="UP000612055">
    <property type="component" value="Unassembled WGS sequence"/>
</dbReference>
<gene>
    <name evidence="11" type="ORF">HYH03_002992</name>
</gene>
<reference evidence="11" key="1">
    <citation type="journal article" date="2020" name="bioRxiv">
        <title>Comparative genomics of Chlamydomonas.</title>
        <authorList>
            <person name="Craig R.J."/>
            <person name="Hasan A.R."/>
            <person name="Ness R.W."/>
            <person name="Keightley P.D."/>
        </authorList>
    </citation>
    <scope>NUCLEOTIDE SEQUENCE</scope>
    <source>
        <strain evidence="11">CCAP 11/70</strain>
    </source>
</reference>
<evidence type="ECO:0000256" key="4">
    <source>
        <dbReference type="ARBA" id="ARBA00022490"/>
    </source>
</evidence>
<dbReference type="OrthoDB" id="7854943at2759"/>
<evidence type="ECO:0000256" key="3">
    <source>
        <dbReference type="ARBA" id="ARBA00012039"/>
    </source>
</evidence>
<sequence length="233" mass="24646">MDRSSSHAEAAPSTGTTLVACVYNGGVVLGADGRVSIGNYITNRASNKIAPLADSIFLCRSGSAPDTQIVSDNVRHYLAQMTAESGEEPTVQMAAKLAQMISYNNKHLMAAMLVVGWDKHEGGSVYGAPIGGTLSKEKWSTDGSGSTYIWGFCDSEFRDNMTREEAEQWAINALALAMARDASSGGSVRIITCNAEGVHHRYVWGHEVPQALDDLPYPSGPPPLGGPAGMVLG</sequence>
<evidence type="ECO:0000256" key="2">
    <source>
        <dbReference type="ARBA" id="ARBA00004123"/>
    </source>
</evidence>
<dbReference type="GO" id="GO:0051603">
    <property type="term" value="P:proteolysis involved in protein catabolic process"/>
    <property type="evidence" value="ECO:0007669"/>
    <property type="project" value="InterPro"/>
</dbReference>
<evidence type="ECO:0000256" key="6">
    <source>
        <dbReference type="ARBA" id="ARBA00022698"/>
    </source>
</evidence>
<dbReference type="CDD" id="cd03762">
    <property type="entry name" value="proteasome_beta_type_6"/>
    <property type="match status" value="1"/>
</dbReference>
<keyword evidence="5" id="KW-0645">Protease</keyword>
<dbReference type="InterPro" id="IPR001353">
    <property type="entry name" value="Proteasome_sua/b"/>
</dbReference>
<evidence type="ECO:0000256" key="7">
    <source>
        <dbReference type="ARBA" id="ARBA00022801"/>
    </source>
</evidence>
<evidence type="ECO:0000256" key="9">
    <source>
        <dbReference type="PIRSR" id="PIRSR600243-1"/>
    </source>
</evidence>
<dbReference type="InterPro" id="IPR023333">
    <property type="entry name" value="Proteasome_suB-type"/>
</dbReference>
<dbReference type="PRINTS" id="PR00141">
    <property type="entry name" value="PROTEASOME"/>
</dbReference>
<evidence type="ECO:0000313" key="12">
    <source>
        <dbReference type="Proteomes" id="UP000612055"/>
    </source>
</evidence>
<comment type="caution">
    <text evidence="11">The sequence shown here is derived from an EMBL/GenBank/DDBJ whole genome shotgun (WGS) entry which is preliminary data.</text>
</comment>
<keyword evidence="8" id="KW-0647">Proteasome</keyword>
<proteinExistence type="predicted"/>
<organism evidence="11 12">
    <name type="scientific">Edaphochlamys debaryana</name>
    <dbReference type="NCBI Taxonomy" id="47281"/>
    <lineage>
        <taxon>Eukaryota</taxon>
        <taxon>Viridiplantae</taxon>
        <taxon>Chlorophyta</taxon>
        <taxon>core chlorophytes</taxon>
        <taxon>Chlorophyceae</taxon>
        <taxon>CS clade</taxon>
        <taxon>Chlamydomonadales</taxon>
        <taxon>Chlamydomonadales incertae sedis</taxon>
        <taxon>Edaphochlamys</taxon>
    </lineage>
</organism>
<dbReference type="Gene3D" id="3.60.20.10">
    <property type="entry name" value="Glutamine Phosphoribosylpyrophosphate, subunit 1, domain 1"/>
    <property type="match status" value="1"/>
</dbReference>
<evidence type="ECO:0000256" key="8">
    <source>
        <dbReference type="ARBA" id="ARBA00022942"/>
    </source>
</evidence>
<dbReference type="PANTHER" id="PTHR32194:SF0">
    <property type="entry name" value="ATP-DEPENDENT PROTEASE SUBUNIT HSLV"/>
    <property type="match status" value="1"/>
</dbReference>
<dbReference type="EC" id="3.4.25.1" evidence="3"/>
<dbReference type="InterPro" id="IPR000243">
    <property type="entry name" value="Pept_T1A_subB"/>
</dbReference>
<dbReference type="GO" id="GO:0005634">
    <property type="term" value="C:nucleus"/>
    <property type="evidence" value="ECO:0007669"/>
    <property type="project" value="UniProtKB-SubCell"/>
</dbReference>
<evidence type="ECO:0000256" key="10">
    <source>
        <dbReference type="SAM" id="MobiDB-lite"/>
    </source>
</evidence>
<comment type="subcellular location">
    <subcellularLocation>
        <location evidence="2">Nucleus</location>
    </subcellularLocation>
</comment>
<keyword evidence="7" id="KW-0378">Hydrolase</keyword>